<dbReference type="Proteomes" id="UP001596298">
    <property type="component" value="Unassembled WGS sequence"/>
</dbReference>
<proteinExistence type="predicted"/>
<evidence type="ECO:0000313" key="1">
    <source>
        <dbReference type="EMBL" id="MFC6707482.1"/>
    </source>
</evidence>
<accession>A0ABW2AKP1</accession>
<sequence>MPVVTAKKKCCKDSPRCKKCPVTLERLRKAGHAQRLSKLGYDVSADVPRKIRKAARRR</sequence>
<keyword evidence="2" id="KW-1185">Reference proteome</keyword>
<name>A0ABW2AKP1_9MICO</name>
<dbReference type="RefSeq" id="WP_382404150.1">
    <property type="nucleotide sequence ID" value="NZ_JBHSWH010000001.1"/>
</dbReference>
<reference evidence="2" key="1">
    <citation type="journal article" date="2019" name="Int. J. Syst. Evol. Microbiol.">
        <title>The Global Catalogue of Microorganisms (GCM) 10K type strain sequencing project: providing services to taxonomists for standard genome sequencing and annotation.</title>
        <authorList>
            <consortium name="The Broad Institute Genomics Platform"/>
            <consortium name="The Broad Institute Genome Sequencing Center for Infectious Disease"/>
            <person name="Wu L."/>
            <person name="Ma J."/>
        </authorList>
    </citation>
    <scope>NUCLEOTIDE SEQUENCE [LARGE SCALE GENOMIC DNA]</scope>
    <source>
        <strain evidence="2">CCUG 58127</strain>
    </source>
</reference>
<comment type="caution">
    <text evidence="1">The sequence shown here is derived from an EMBL/GenBank/DDBJ whole genome shotgun (WGS) entry which is preliminary data.</text>
</comment>
<evidence type="ECO:0000313" key="2">
    <source>
        <dbReference type="Proteomes" id="UP001596298"/>
    </source>
</evidence>
<dbReference type="EMBL" id="JBHSWH010000001">
    <property type="protein sequence ID" value="MFC6707482.1"/>
    <property type="molecule type" value="Genomic_DNA"/>
</dbReference>
<protein>
    <submittedName>
        <fullName evidence="1">Uncharacterized protein</fullName>
    </submittedName>
</protein>
<gene>
    <name evidence="1" type="ORF">ACFQDH_20100</name>
</gene>
<organism evidence="1 2">
    <name type="scientific">Flexivirga alba</name>
    <dbReference type="NCBI Taxonomy" id="702742"/>
    <lineage>
        <taxon>Bacteria</taxon>
        <taxon>Bacillati</taxon>
        <taxon>Actinomycetota</taxon>
        <taxon>Actinomycetes</taxon>
        <taxon>Micrococcales</taxon>
        <taxon>Dermacoccaceae</taxon>
        <taxon>Flexivirga</taxon>
    </lineage>
</organism>